<evidence type="ECO:0000313" key="2">
    <source>
        <dbReference type="Proteomes" id="UP001596150"/>
    </source>
</evidence>
<dbReference type="Proteomes" id="UP001596150">
    <property type="component" value="Unassembled WGS sequence"/>
</dbReference>
<dbReference type="EMBL" id="JBHSML010000014">
    <property type="protein sequence ID" value="MFC5518712.1"/>
    <property type="molecule type" value="Genomic_DNA"/>
</dbReference>
<organism evidence="1 2">
    <name type="scientific">Kaistia terrae</name>
    <dbReference type="NCBI Taxonomy" id="537017"/>
    <lineage>
        <taxon>Bacteria</taxon>
        <taxon>Pseudomonadati</taxon>
        <taxon>Pseudomonadota</taxon>
        <taxon>Alphaproteobacteria</taxon>
        <taxon>Hyphomicrobiales</taxon>
        <taxon>Kaistiaceae</taxon>
        <taxon>Kaistia</taxon>
    </lineage>
</organism>
<proteinExistence type="predicted"/>
<name>A0ABW0Q457_9HYPH</name>
<dbReference type="RefSeq" id="WP_266344527.1">
    <property type="nucleotide sequence ID" value="NZ_JAPKNH010000005.1"/>
</dbReference>
<comment type="caution">
    <text evidence="1">The sequence shown here is derived from an EMBL/GenBank/DDBJ whole genome shotgun (WGS) entry which is preliminary data.</text>
</comment>
<accession>A0ABW0Q457</accession>
<protein>
    <submittedName>
        <fullName evidence="1">Uncharacterized protein</fullName>
    </submittedName>
</protein>
<reference evidence="2" key="1">
    <citation type="journal article" date="2019" name="Int. J. Syst. Evol. Microbiol.">
        <title>The Global Catalogue of Microorganisms (GCM) 10K type strain sequencing project: providing services to taxonomists for standard genome sequencing and annotation.</title>
        <authorList>
            <consortium name="The Broad Institute Genomics Platform"/>
            <consortium name="The Broad Institute Genome Sequencing Center for Infectious Disease"/>
            <person name="Wu L."/>
            <person name="Ma J."/>
        </authorList>
    </citation>
    <scope>NUCLEOTIDE SEQUENCE [LARGE SCALE GENOMIC DNA]</scope>
    <source>
        <strain evidence="2">KACC 12633</strain>
    </source>
</reference>
<evidence type="ECO:0000313" key="1">
    <source>
        <dbReference type="EMBL" id="MFC5518712.1"/>
    </source>
</evidence>
<keyword evidence="2" id="KW-1185">Reference proteome</keyword>
<gene>
    <name evidence="1" type="ORF">ACFPP9_23255</name>
</gene>
<sequence>MELSRGIATASIHGLSTSSDIRIEGASPLQGESFLAKPLGAEKIDVALLPIRLLAP</sequence>